<feature type="region of interest" description="Disordered" evidence="1">
    <location>
        <begin position="19"/>
        <end position="52"/>
    </location>
</feature>
<sequence>MLIQVVESIYNFFLWFQAPASDNSSPFSTRKEGIQPPTSSREGRDTGKPLDGRAKMLAAAADAMGAALLLLPEDEGQVDNSGIGKNEVRVSITFSESSWKGVLEKGNQTIVLKGSSSEK</sequence>
<evidence type="ECO:0000256" key="1">
    <source>
        <dbReference type="SAM" id="MobiDB-lite"/>
    </source>
</evidence>
<dbReference type="Proteomes" id="UP000663888">
    <property type="component" value="Unassembled WGS sequence"/>
</dbReference>
<proteinExistence type="predicted"/>
<protein>
    <submittedName>
        <fullName evidence="2">Uncharacterized protein</fullName>
    </submittedName>
</protein>
<evidence type="ECO:0000313" key="3">
    <source>
        <dbReference type="Proteomes" id="UP000663888"/>
    </source>
</evidence>
<dbReference type="EMBL" id="CAJMWX010001426">
    <property type="protein sequence ID" value="CAE6488287.1"/>
    <property type="molecule type" value="Genomic_DNA"/>
</dbReference>
<evidence type="ECO:0000313" key="2">
    <source>
        <dbReference type="EMBL" id="CAE6488287.1"/>
    </source>
</evidence>
<organism evidence="2 3">
    <name type="scientific">Rhizoctonia solani</name>
    <dbReference type="NCBI Taxonomy" id="456999"/>
    <lineage>
        <taxon>Eukaryota</taxon>
        <taxon>Fungi</taxon>
        <taxon>Dikarya</taxon>
        <taxon>Basidiomycota</taxon>
        <taxon>Agaricomycotina</taxon>
        <taxon>Agaricomycetes</taxon>
        <taxon>Cantharellales</taxon>
        <taxon>Ceratobasidiaceae</taxon>
        <taxon>Rhizoctonia</taxon>
    </lineage>
</organism>
<name>A0A8H3CNK8_9AGAM</name>
<feature type="compositionally biased region" description="Basic and acidic residues" evidence="1">
    <location>
        <begin position="41"/>
        <end position="52"/>
    </location>
</feature>
<dbReference type="AlphaFoldDB" id="A0A8H3CNK8"/>
<comment type="caution">
    <text evidence="2">The sequence shown here is derived from an EMBL/GenBank/DDBJ whole genome shotgun (WGS) entry which is preliminary data.</text>
</comment>
<gene>
    <name evidence="2" type="ORF">RDB_LOCUS135167</name>
</gene>
<accession>A0A8H3CNK8</accession>
<reference evidence="2" key="1">
    <citation type="submission" date="2021-01" db="EMBL/GenBank/DDBJ databases">
        <authorList>
            <person name="Kaushik A."/>
        </authorList>
    </citation>
    <scope>NUCLEOTIDE SEQUENCE</scope>
    <source>
        <strain evidence="2">AG4-R118</strain>
    </source>
</reference>